<reference evidence="3" key="1">
    <citation type="submission" date="2017-09" db="EMBL/GenBank/DDBJ databases">
        <title>Depth-based differentiation of microbial function through sediment-hosted aquifers and enrichment of novel symbionts in the deep terrestrial subsurface.</title>
        <authorList>
            <person name="Probst A.J."/>
            <person name="Ladd B."/>
            <person name="Jarett J.K."/>
            <person name="Geller-Mcgrath D.E."/>
            <person name="Sieber C.M.K."/>
            <person name="Emerson J.B."/>
            <person name="Anantharaman K."/>
            <person name="Thomas B.C."/>
            <person name="Malmstrom R."/>
            <person name="Stieglmeier M."/>
            <person name="Klingl A."/>
            <person name="Woyke T."/>
            <person name="Ryan C.M."/>
            <person name="Banfield J.F."/>
        </authorList>
    </citation>
    <scope>NUCLEOTIDE SEQUENCE [LARGE SCALE GENOMIC DNA]</scope>
</reference>
<dbReference type="EMBL" id="PFLI01000010">
    <property type="protein sequence ID" value="PIY72565.1"/>
    <property type="molecule type" value="Genomic_DNA"/>
</dbReference>
<dbReference type="AlphaFoldDB" id="A0A2M7QKQ3"/>
<keyword evidence="1" id="KW-1133">Transmembrane helix</keyword>
<evidence type="ECO:0000256" key="1">
    <source>
        <dbReference type="SAM" id="Phobius"/>
    </source>
</evidence>
<evidence type="ECO:0008006" key="4">
    <source>
        <dbReference type="Google" id="ProtNLM"/>
    </source>
</evidence>
<accession>A0A2M7QKQ3</accession>
<protein>
    <recommendedName>
        <fullName evidence="4">Type 4 fimbrial biogenesis protein PilX N-terminal domain-containing protein</fullName>
    </recommendedName>
</protein>
<keyword evidence="1" id="KW-0472">Membrane</keyword>
<dbReference type="Proteomes" id="UP000229401">
    <property type="component" value="Unassembled WGS sequence"/>
</dbReference>
<evidence type="ECO:0000313" key="2">
    <source>
        <dbReference type="EMBL" id="PIY72565.1"/>
    </source>
</evidence>
<evidence type="ECO:0000313" key="3">
    <source>
        <dbReference type="Proteomes" id="UP000229401"/>
    </source>
</evidence>
<comment type="caution">
    <text evidence="2">The sequence shown here is derived from an EMBL/GenBank/DDBJ whole genome shotgun (WGS) entry which is preliminary data.</text>
</comment>
<organism evidence="2 3">
    <name type="scientific">Candidatus Roizmanbacteria bacterium CG_4_10_14_0_8_um_filter_33_9</name>
    <dbReference type="NCBI Taxonomy" id="1974826"/>
    <lineage>
        <taxon>Bacteria</taxon>
        <taxon>Candidatus Roizmaniibacteriota</taxon>
    </lineage>
</organism>
<feature type="non-terminal residue" evidence="2">
    <location>
        <position position="135"/>
    </location>
</feature>
<keyword evidence="1" id="KW-0812">Transmembrane</keyword>
<sequence length="135" mass="14270">MIGKNYNKTYQGGQVLLITVMLLATAITIVMTIAFNTTTETQIVKLEQESQKALSAAEAGLEVALQNSPGSSVALDNAALGLTGITGQADVLSATSSAFISPFVQKDEQYTFYLANYQTTSPAGFVDPYFSGDIS</sequence>
<gene>
    <name evidence="2" type="ORF">COY87_00275</name>
</gene>
<name>A0A2M7QKQ3_9BACT</name>
<proteinExistence type="predicted"/>
<feature type="transmembrane region" description="Helical" evidence="1">
    <location>
        <begin position="12"/>
        <end position="35"/>
    </location>
</feature>